<feature type="compositionally biased region" description="Basic residues" evidence="5">
    <location>
        <begin position="481"/>
        <end position="491"/>
    </location>
</feature>
<feature type="region of interest" description="Disordered" evidence="5">
    <location>
        <begin position="131"/>
        <end position="156"/>
    </location>
</feature>
<accession>A0A507FBQ8</accession>
<dbReference type="Gene3D" id="3.30.160.60">
    <property type="entry name" value="Classic Zinc Finger"/>
    <property type="match status" value="1"/>
</dbReference>
<evidence type="ECO:0000256" key="1">
    <source>
        <dbReference type="ARBA" id="ARBA00005842"/>
    </source>
</evidence>
<name>A0A507FBQ8_9FUNG</name>
<keyword evidence="3" id="KW-0547">Nucleotide-binding</keyword>
<keyword evidence="7" id="KW-1185">Reference proteome</keyword>
<sequence length="512" mass="57474">MEANHRAYSSGVTSKKPVLVVVGTTGVGKSNLAMEIAARVGIKGEVINADSMQVYKGMDVITNKVTPEERSRVPHHLLDFVDPMSEYSVLQFERDALAVIDEIHSRGKVPILVGGTHYYIQSILWDSNLVSSKREEQQQPEDEKCNDDDTRAHPSIDPDLALAISNALKQSDATFKLKDEQTQAETATEIVRLLSLVDPVMALRWHPNDWRKNRRSLQVFYTTGERHSDILDKQKEDGGGSLRFRTGVFWLWAENKMLDARLDGRVHDMIKNGLFSEITEMRRKVVAGQVAGTDMQTDSSNPIDYTRGVMQTIGFKEFDAYLTKLDEHAPSPTTQELEKLKAQAVESMQAATRRYARKQVTWIKNKLGPKCLMEARKADMSGSIAFWALDASDLTAWSKNVGDEGVRLANEFIAGTHASKPSDFTLQLLQVEDAELLPPTGTPSLKADWTSRVCEVCLDKGGKPKLVHGAREWAIHVKSNSHTKMVKRQKRRQEFKQWDEKKRASGEGDLGK</sequence>
<dbReference type="AlphaFoldDB" id="A0A507FBQ8"/>
<evidence type="ECO:0000256" key="5">
    <source>
        <dbReference type="SAM" id="MobiDB-lite"/>
    </source>
</evidence>
<dbReference type="InterPro" id="IPR018022">
    <property type="entry name" value="IPT"/>
</dbReference>
<dbReference type="SUPFAM" id="SSF52540">
    <property type="entry name" value="P-loop containing nucleoside triphosphate hydrolases"/>
    <property type="match status" value="1"/>
</dbReference>
<feature type="compositionally biased region" description="Basic and acidic residues" evidence="5">
    <location>
        <begin position="492"/>
        <end position="512"/>
    </location>
</feature>
<evidence type="ECO:0000313" key="6">
    <source>
        <dbReference type="EMBL" id="TPX73771.1"/>
    </source>
</evidence>
<feature type="region of interest" description="Disordered" evidence="5">
    <location>
        <begin position="481"/>
        <end position="512"/>
    </location>
</feature>
<dbReference type="PANTHER" id="PTHR11088">
    <property type="entry name" value="TRNA DIMETHYLALLYLTRANSFERASE"/>
    <property type="match status" value="1"/>
</dbReference>
<keyword evidence="2 6" id="KW-0808">Transferase</keyword>
<feature type="compositionally biased region" description="Basic and acidic residues" evidence="5">
    <location>
        <begin position="132"/>
        <end position="156"/>
    </location>
</feature>
<dbReference type="GO" id="GO:0005739">
    <property type="term" value="C:mitochondrion"/>
    <property type="evidence" value="ECO:0007669"/>
    <property type="project" value="TreeGrafter"/>
</dbReference>
<dbReference type="EMBL" id="QEAP01000165">
    <property type="protein sequence ID" value="TPX73771.1"/>
    <property type="molecule type" value="Genomic_DNA"/>
</dbReference>
<dbReference type="HAMAP" id="MF_00185">
    <property type="entry name" value="IPP_trans"/>
    <property type="match status" value="1"/>
</dbReference>
<proteinExistence type="inferred from homology"/>
<organism evidence="6 7">
    <name type="scientific">Chytriomyces confervae</name>
    <dbReference type="NCBI Taxonomy" id="246404"/>
    <lineage>
        <taxon>Eukaryota</taxon>
        <taxon>Fungi</taxon>
        <taxon>Fungi incertae sedis</taxon>
        <taxon>Chytridiomycota</taxon>
        <taxon>Chytridiomycota incertae sedis</taxon>
        <taxon>Chytridiomycetes</taxon>
        <taxon>Chytridiales</taxon>
        <taxon>Chytriomycetaceae</taxon>
        <taxon>Chytriomyces</taxon>
    </lineage>
</organism>
<evidence type="ECO:0000256" key="4">
    <source>
        <dbReference type="ARBA" id="ARBA00022840"/>
    </source>
</evidence>
<dbReference type="STRING" id="246404.A0A507FBQ8"/>
<dbReference type="PANTHER" id="PTHR11088:SF89">
    <property type="entry name" value="TRNA DIMETHYLALLYLTRANSFERASE"/>
    <property type="match status" value="1"/>
</dbReference>
<evidence type="ECO:0000313" key="7">
    <source>
        <dbReference type="Proteomes" id="UP000320333"/>
    </source>
</evidence>
<dbReference type="Gene3D" id="3.40.50.300">
    <property type="entry name" value="P-loop containing nucleotide triphosphate hydrolases"/>
    <property type="match status" value="1"/>
</dbReference>
<dbReference type="GO" id="GO:0006400">
    <property type="term" value="P:tRNA modification"/>
    <property type="evidence" value="ECO:0007669"/>
    <property type="project" value="TreeGrafter"/>
</dbReference>
<evidence type="ECO:0000256" key="3">
    <source>
        <dbReference type="ARBA" id="ARBA00022741"/>
    </source>
</evidence>
<dbReference type="GO" id="GO:0052381">
    <property type="term" value="F:tRNA dimethylallyltransferase activity"/>
    <property type="evidence" value="ECO:0007669"/>
    <property type="project" value="InterPro"/>
</dbReference>
<dbReference type="Gene3D" id="1.10.20.140">
    <property type="match status" value="1"/>
</dbReference>
<comment type="similarity">
    <text evidence="1">Belongs to the IPP transferase family.</text>
</comment>
<protein>
    <submittedName>
        <fullName evidence="6">tRNA dimethylallyltransferase</fullName>
    </submittedName>
</protein>
<dbReference type="Pfam" id="PF01715">
    <property type="entry name" value="IPPT"/>
    <property type="match status" value="1"/>
</dbReference>
<dbReference type="InterPro" id="IPR027417">
    <property type="entry name" value="P-loop_NTPase"/>
</dbReference>
<dbReference type="InterPro" id="IPR039657">
    <property type="entry name" value="Dimethylallyltransferase"/>
</dbReference>
<reference evidence="6 7" key="1">
    <citation type="journal article" date="2019" name="Sci. Rep.">
        <title>Comparative genomics of chytrid fungi reveal insights into the obligate biotrophic and pathogenic lifestyle of Synchytrium endobioticum.</title>
        <authorList>
            <person name="van de Vossenberg B.T.L.H."/>
            <person name="Warris S."/>
            <person name="Nguyen H.D.T."/>
            <person name="van Gent-Pelzer M.P.E."/>
            <person name="Joly D.L."/>
            <person name="van de Geest H.C."/>
            <person name="Bonants P.J.M."/>
            <person name="Smith D.S."/>
            <person name="Levesque C.A."/>
            <person name="van der Lee T.A.J."/>
        </authorList>
    </citation>
    <scope>NUCLEOTIDE SEQUENCE [LARGE SCALE GENOMIC DNA]</scope>
    <source>
        <strain evidence="6 7">CBS 675.73</strain>
    </source>
</reference>
<keyword evidence="4" id="KW-0067">ATP-binding</keyword>
<comment type="caution">
    <text evidence="6">The sequence shown here is derived from an EMBL/GenBank/DDBJ whole genome shotgun (WGS) entry which is preliminary data.</text>
</comment>
<dbReference type="GO" id="GO:0005524">
    <property type="term" value="F:ATP binding"/>
    <property type="evidence" value="ECO:0007669"/>
    <property type="project" value="UniProtKB-KW"/>
</dbReference>
<dbReference type="OrthoDB" id="775260at2759"/>
<evidence type="ECO:0000256" key="2">
    <source>
        <dbReference type="ARBA" id="ARBA00022679"/>
    </source>
</evidence>
<gene>
    <name evidence="6" type="primary">MOD5</name>
    <name evidence="6" type="ORF">CcCBS67573_g04962</name>
</gene>
<dbReference type="Proteomes" id="UP000320333">
    <property type="component" value="Unassembled WGS sequence"/>
</dbReference>